<keyword evidence="6" id="KW-0964">Secreted</keyword>
<dbReference type="GO" id="GO:0045490">
    <property type="term" value="P:pectin catabolic process"/>
    <property type="evidence" value="ECO:0007669"/>
    <property type="project" value="UniProtKB-UniRule"/>
</dbReference>
<dbReference type="InterPro" id="IPR000070">
    <property type="entry name" value="Pectinesterase_cat"/>
</dbReference>
<evidence type="ECO:0000256" key="6">
    <source>
        <dbReference type="ARBA" id="ARBA00022525"/>
    </source>
</evidence>
<gene>
    <name evidence="16" type="ORF">BAE44_0020725</name>
</gene>
<evidence type="ECO:0000256" key="8">
    <source>
        <dbReference type="ARBA" id="ARBA00022801"/>
    </source>
</evidence>
<evidence type="ECO:0000313" key="17">
    <source>
        <dbReference type="Proteomes" id="UP000095767"/>
    </source>
</evidence>
<feature type="region of interest" description="Disordered" evidence="13">
    <location>
        <begin position="23"/>
        <end position="52"/>
    </location>
</feature>
<dbReference type="SUPFAM" id="SSF51126">
    <property type="entry name" value="Pectin lyase-like"/>
    <property type="match status" value="2"/>
</dbReference>
<dbReference type="UniPathway" id="UPA00545">
    <property type="reaction ID" value="UER00823"/>
</dbReference>
<dbReference type="EMBL" id="LWDX02057180">
    <property type="protein sequence ID" value="OEL18256.1"/>
    <property type="molecule type" value="Genomic_DNA"/>
</dbReference>
<dbReference type="PANTHER" id="PTHR31321:SF57">
    <property type="entry name" value="PECTINESTERASE 53-RELATED"/>
    <property type="match status" value="1"/>
</dbReference>
<keyword evidence="9 12" id="KW-0063">Aspartyl esterase</keyword>
<name>A0A1E5UZD4_9POAL</name>
<evidence type="ECO:0000256" key="12">
    <source>
        <dbReference type="RuleBase" id="RU000589"/>
    </source>
</evidence>
<comment type="subcellular location">
    <subcellularLocation>
        <location evidence="1">Secreted</location>
        <location evidence="1">Cell wall</location>
    </subcellularLocation>
</comment>
<evidence type="ECO:0000313" key="16">
    <source>
        <dbReference type="EMBL" id="OEL18256.1"/>
    </source>
</evidence>
<organism evidence="16 17">
    <name type="scientific">Dichanthelium oligosanthes</name>
    <dbReference type="NCBI Taxonomy" id="888268"/>
    <lineage>
        <taxon>Eukaryota</taxon>
        <taxon>Viridiplantae</taxon>
        <taxon>Streptophyta</taxon>
        <taxon>Embryophyta</taxon>
        <taxon>Tracheophyta</taxon>
        <taxon>Spermatophyta</taxon>
        <taxon>Magnoliopsida</taxon>
        <taxon>Liliopsida</taxon>
        <taxon>Poales</taxon>
        <taxon>Poaceae</taxon>
        <taxon>PACMAD clade</taxon>
        <taxon>Panicoideae</taxon>
        <taxon>Panicodae</taxon>
        <taxon>Paniceae</taxon>
        <taxon>Dichantheliinae</taxon>
        <taxon>Dichanthelium</taxon>
    </lineage>
</organism>
<feature type="chain" id="PRO_5009028188" description="Pectinesterase" evidence="12">
    <location>
        <begin position="25"/>
        <end position="443"/>
    </location>
</feature>
<dbReference type="InterPro" id="IPR033131">
    <property type="entry name" value="Pectinesterase_Asp_AS"/>
</dbReference>
<evidence type="ECO:0000256" key="5">
    <source>
        <dbReference type="ARBA" id="ARBA00022512"/>
    </source>
</evidence>
<evidence type="ECO:0000256" key="13">
    <source>
        <dbReference type="SAM" id="MobiDB-lite"/>
    </source>
</evidence>
<dbReference type="Proteomes" id="UP000095767">
    <property type="component" value="Unassembled WGS sequence"/>
</dbReference>
<evidence type="ECO:0000256" key="4">
    <source>
        <dbReference type="ARBA" id="ARBA00013229"/>
    </source>
</evidence>
<keyword evidence="5" id="KW-0134">Cell wall</keyword>
<feature type="active site" evidence="11">
    <location>
        <position position="263"/>
    </location>
</feature>
<dbReference type="FunFam" id="2.160.20.10:FF:000008">
    <property type="entry name" value="Pectinesterase"/>
    <property type="match status" value="1"/>
</dbReference>
<proteinExistence type="inferred from homology"/>
<keyword evidence="14" id="KW-0472">Membrane</keyword>
<keyword evidence="8 12" id="KW-0378">Hydrolase</keyword>
<feature type="transmembrane region" description="Helical" evidence="14">
    <location>
        <begin position="379"/>
        <end position="398"/>
    </location>
</feature>
<dbReference type="GO" id="GO:0030599">
    <property type="term" value="F:pectinesterase activity"/>
    <property type="evidence" value="ECO:0007669"/>
    <property type="project" value="UniProtKB-UniRule"/>
</dbReference>
<evidence type="ECO:0000256" key="11">
    <source>
        <dbReference type="PROSITE-ProRule" id="PRU10040"/>
    </source>
</evidence>
<dbReference type="GO" id="GO:0042545">
    <property type="term" value="P:cell wall modification"/>
    <property type="evidence" value="ECO:0007669"/>
    <property type="project" value="UniProtKB-UniRule"/>
</dbReference>
<evidence type="ECO:0000256" key="10">
    <source>
        <dbReference type="ARBA" id="ARBA00047928"/>
    </source>
</evidence>
<comment type="catalytic activity">
    <reaction evidence="10 12">
        <text>[(1-&gt;4)-alpha-D-galacturonosyl methyl ester](n) + n H2O = [(1-&gt;4)-alpha-D-galacturonosyl](n) + n methanol + n H(+)</text>
        <dbReference type="Rhea" id="RHEA:22380"/>
        <dbReference type="Rhea" id="RHEA-COMP:14570"/>
        <dbReference type="Rhea" id="RHEA-COMP:14573"/>
        <dbReference type="ChEBI" id="CHEBI:15377"/>
        <dbReference type="ChEBI" id="CHEBI:15378"/>
        <dbReference type="ChEBI" id="CHEBI:17790"/>
        <dbReference type="ChEBI" id="CHEBI:140522"/>
        <dbReference type="ChEBI" id="CHEBI:140523"/>
        <dbReference type="EC" id="3.1.1.11"/>
    </reaction>
</comment>
<reference evidence="16 17" key="1">
    <citation type="submission" date="2016-09" db="EMBL/GenBank/DDBJ databases">
        <title>The draft genome of Dichanthelium oligosanthes: A C3 panicoid grass species.</title>
        <authorList>
            <person name="Studer A.J."/>
            <person name="Schnable J.C."/>
            <person name="Brutnell T.P."/>
        </authorList>
    </citation>
    <scope>NUCLEOTIDE SEQUENCE [LARGE SCALE GENOMIC DNA]</scope>
    <source>
        <strain evidence="17">cv. Kellogg 1175</strain>
        <tissue evidence="16">Leaf</tissue>
    </source>
</reference>
<keyword evidence="17" id="KW-1185">Reference proteome</keyword>
<evidence type="ECO:0000256" key="9">
    <source>
        <dbReference type="ARBA" id="ARBA00023085"/>
    </source>
</evidence>
<evidence type="ECO:0000259" key="15">
    <source>
        <dbReference type="Pfam" id="PF01095"/>
    </source>
</evidence>
<dbReference type="InterPro" id="IPR011050">
    <property type="entry name" value="Pectin_lyase_fold/virulence"/>
</dbReference>
<protein>
    <recommendedName>
        <fullName evidence="4 12">Pectinesterase</fullName>
        <ecNumber evidence="4 12">3.1.1.11</ecNumber>
    </recommendedName>
</protein>
<dbReference type="PROSITE" id="PS00503">
    <property type="entry name" value="PECTINESTERASE_2"/>
    <property type="match status" value="1"/>
</dbReference>
<evidence type="ECO:0000256" key="7">
    <source>
        <dbReference type="ARBA" id="ARBA00022729"/>
    </source>
</evidence>
<keyword evidence="14" id="KW-0812">Transmembrane</keyword>
<dbReference type="EC" id="3.1.1.11" evidence="4 12"/>
<dbReference type="Gene3D" id="2.160.20.10">
    <property type="entry name" value="Single-stranded right-handed beta-helix, Pectin lyase-like"/>
    <property type="match status" value="1"/>
</dbReference>
<dbReference type="AlphaFoldDB" id="A0A1E5UZD4"/>
<comment type="pathway">
    <text evidence="2 12">Glycan metabolism; pectin degradation; 2-dehydro-3-deoxy-D-gluconate from pectin: step 1/5.</text>
</comment>
<feature type="domain" description="Pectinesterase catalytic" evidence="15">
    <location>
        <begin position="108"/>
        <end position="347"/>
    </location>
</feature>
<dbReference type="PANTHER" id="PTHR31321">
    <property type="entry name" value="ACYL-COA THIOESTER HYDROLASE YBHC-RELATED"/>
    <property type="match status" value="1"/>
</dbReference>
<dbReference type="InterPro" id="IPR012334">
    <property type="entry name" value="Pectin_lyas_fold"/>
</dbReference>
<feature type="compositionally biased region" description="Basic residues" evidence="13">
    <location>
        <begin position="27"/>
        <end position="43"/>
    </location>
</feature>
<dbReference type="STRING" id="888268.A0A1E5UZD4"/>
<keyword evidence="7 12" id="KW-0732">Signal</keyword>
<evidence type="ECO:0000256" key="14">
    <source>
        <dbReference type="SAM" id="Phobius"/>
    </source>
</evidence>
<sequence>MRLLLICCVVAVALLAASCGGVEASGGRRHGPGHTHTRRLRPGKGKDAGAATTAAKPYPVNATRVEAIERQFTRWVRFMAAPGHGAYSYNRGLSRALLPTRTLVVDRAPGAGDFTSIQAAVDSLPLINLARVVIKVNAGTYTEKVNISPMRAFVTVEGAGADKTVVQWGDTADTVGSWGRVMGTFGSATFAVNSMFFVAKNITFKNTAPVPKPGALGKQGVAMRISADNAAFVGCNFLGAQDTLYDHLGRHYYRDCYIEGSVDFIFGNALSLYEGCHVHAIARTGALTAQSRQSLLEDTGFSFVNCRVTGSGALYLGRAWGTFSRVVFAYTYMDNIIIPRGWYNWGDPTREMSVLLSSPPPCPSSSPIRSLRRVPAAEFVLMMAGWLALLLVVCRTVFYGQYKCTGPGANYAGRVQWSRELTDEEAKPFISLDFIDGFEWLRL</sequence>
<keyword evidence="14" id="KW-1133">Transmembrane helix</keyword>
<dbReference type="Pfam" id="PF01095">
    <property type="entry name" value="Pectinesterase"/>
    <property type="match status" value="1"/>
</dbReference>
<comment type="similarity">
    <text evidence="3">Belongs to the pectinesterase family.</text>
</comment>
<accession>A0A1E5UZD4</accession>
<dbReference type="PROSITE" id="PS51257">
    <property type="entry name" value="PROKAR_LIPOPROTEIN"/>
    <property type="match status" value="1"/>
</dbReference>
<comment type="caution">
    <text evidence="16">The sequence shown here is derived from an EMBL/GenBank/DDBJ whole genome shotgun (WGS) entry which is preliminary data.</text>
</comment>
<evidence type="ECO:0000256" key="3">
    <source>
        <dbReference type="ARBA" id="ARBA00008891"/>
    </source>
</evidence>
<evidence type="ECO:0000256" key="1">
    <source>
        <dbReference type="ARBA" id="ARBA00004191"/>
    </source>
</evidence>
<dbReference type="OrthoDB" id="2019149at2759"/>
<evidence type="ECO:0000256" key="2">
    <source>
        <dbReference type="ARBA" id="ARBA00005184"/>
    </source>
</evidence>
<feature type="signal peptide" evidence="12">
    <location>
        <begin position="1"/>
        <end position="24"/>
    </location>
</feature>